<proteinExistence type="predicted"/>
<keyword evidence="2 4" id="KW-0863">Zinc-finger</keyword>
<sequence length="190" mass="21055">MRLFCRKRRTKKTQQVAFFLRPIFGKKRRTRRKTQRFCVRFAAFFGPGSAAILDPGLEQGGREVLECGVCEDVFTLQGDKVPRLLLCGHTVCHDCLTRLPLHGRAIRCPFDRQVTELGDSGVWGLKKNFALLELLERLQNGASGQSGASEEAVGGYGEEDKSRYSGAGVTVSGGSASMKRIDLLTLQYLL</sequence>
<dbReference type="SMART" id="SM00184">
    <property type="entry name" value="RING"/>
    <property type="match status" value="1"/>
</dbReference>
<evidence type="ECO:0000256" key="1">
    <source>
        <dbReference type="ARBA" id="ARBA00022723"/>
    </source>
</evidence>
<dbReference type="SUPFAM" id="SSF57850">
    <property type="entry name" value="RING/U-box"/>
    <property type="match status" value="1"/>
</dbReference>
<feature type="region of interest" description="Disordered" evidence="5">
    <location>
        <begin position="144"/>
        <end position="173"/>
    </location>
</feature>
<evidence type="ECO:0000313" key="8">
    <source>
        <dbReference type="Proteomes" id="UP001176940"/>
    </source>
</evidence>
<keyword evidence="1" id="KW-0479">Metal-binding</keyword>
<evidence type="ECO:0000256" key="3">
    <source>
        <dbReference type="ARBA" id="ARBA00022833"/>
    </source>
</evidence>
<dbReference type="InterPro" id="IPR017907">
    <property type="entry name" value="Znf_RING_CS"/>
</dbReference>
<evidence type="ECO:0000256" key="5">
    <source>
        <dbReference type="SAM" id="MobiDB-lite"/>
    </source>
</evidence>
<dbReference type="PROSITE" id="PS00518">
    <property type="entry name" value="ZF_RING_1"/>
    <property type="match status" value="1"/>
</dbReference>
<dbReference type="InterPro" id="IPR027370">
    <property type="entry name" value="Znf-RING_euk"/>
</dbReference>
<feature type="domain" description="RING-type" evidence="6">
    <location>
        <begin position="67"/>
        <end position="112"/>
    </location>
</feature>
<evidence type="ECO:0000256" key="2">
    <source>
        <dbReference type="ARBA" id="ARBA00022771"/>
    </source>
</evidence>
<dbReference type="InterPro" id="IPR013083">
    <property type="entry name" value="Znf_RING/FYVE/PHD"/>
</dbReference>
<keyword evidence="3" id="KW-0862">Zinc</keyword>
<evidence type="ECO:0000313" key="7">
    <source>
        <dbReference type="EMBL" id="CAJ0968635.1"/>
    </source>
</evidence>
<dbReference type="PANTHER" id="PTHR47156">
    <property type="entry name" value="PROTEIN CBG20824"/>
    <property type="match status" value="1"/>
</dbReference>
<evidence type="ECO:0000259" key="6">
    <source>
        <dbReference type="PROSITE" id="PS50089"/>
    </source>
</evidence>
<dbReference type="PROSITE" id="PS50089">
    <property type="entry name" value="ZF_RING_2"/>
    <property type="match status" value="1"/>
</dbReference>
<dbReference type="PANTHER" id="PTHR47156:SF10">
    <property type="entry name" value="E3 UBIQUITIN-PROTEIN LIGASE TRIM-21-RELATED"/>
    <property type="match status" value="1"/>
</dbReference>
<dbReference type="Pfam" id="PF13445">
    <property type="entry name" value="zf-RING_UBOX"/>
    <property type="match status" value="1"/>
</dbReference>
<protein>
    <recommendedName>
        <fullName evidence="6">RING-type domain-containing protein</fullName>
    </recommendedName>
</protein>
<dbReference type="EMBL" id="CAUEEQ010079469">
    <property type="protein sequence ID" value="CAJ0968635.1"/>
    <property type="molecule type" value="Genomic_DNA"/>
</dbReference>
<organism evidence="7 8">
    <name type="scientific">Ranitomeya imitator</name>
    <name type="common">mimic poison frog</name>
    <dbReference type="NCBI Taxonomy" id="111125"/>
    <lineage>
        <taxon>Eukaryota</taxon>
        <taxon>Metazoa</taxon>
        <taxon>Chordata</taxon>
        <taxon>Craniata</taxon>
        <taxon>Vertebrata</taxon>
        <taxon>Euteleostomi</taxon>
        <taxon>Amphibia</taxon>
        <taxon>Batrachia</taxon>
        <taxon>Anura</taxon>
        <taxon>Neobatrachia</taxon>
        <taxon>Hyloidea</taxon>
        <taxon>Dendrobatidae</taxon>
        <taxon>Dendrobatinae</taxon>
        <taxon>Ranitomeya</taxon>
    </lineage>
</organism>
<reference evidence="7" key="1">
    <citation type="submission" date="2023-07" db="EMBL/GenBank/DDBJ databases">
        <authorList>
            <person name="Stuckert A."/>
        </authorList>
    </citation>
    <scope>NUCLEOTIDE SEQUENCE</scope>
</reference>
<gene>
    <name evidence="7" type="ORF">RIMI_LOCUS23263216</name>
</gene>
<dbReference type="Proteomes" id="UP001176940">
    <property type="component" value="Unassembled WGS sequence"/>
</dbReference>
<keyword evidence="8" id="KW-1185">Reference proteome</keyword>
<dbReference type="InterPro" id="IPR052667">
    <property type="entry name" value="E3_ubiquitin-ligase_RING"/>
</dbReference>
<accession>A0ABN9MQ90</accession>
<dbReference type="Gene3D" id="3.30.40.10">
    <property type="entry name" value="Zinc/RING finger domain, C3HC4 (zinc finger)"/>
    <property type="match status" value="1"/>
</dbReference>
<comment type="caution">
    <text evidence="7">The sequence shown here is derived from an EMBL/GenBank/DDBJ whole genome shotgun (WGS) entry which is preliminary data.</text>
</comment>
<dbReference type="InterPro" id="IPR001841">
    <property type="entry name" value="Znf_RING"/>
</dbReference>
<name>A0ABN9MQ90_9NEOB</name>
<evidence type="ECO:0000256" key="4">
    <source>
        <dbReference type="PROSITE-ProRule" id="PRU00175"/>
    </source>
</evidence>
<dbReference type="CDD" id="cd16645">
    <property type="entry name" value="mRING-HC-C3HC3D_TRIM23_C-IX"/>
    <property type="match status" value="1"/>
</dbReference>